<feature type="compositionally biased region" description="Polar residues" evidence="4">
    <location>
        <begin position="479"/>
        <end position="500"/>
    </location>
</feature>
<protein>
    <recommendedName>
        <fullName evidence="5">Protein kinase domain-containing protein</fullName>
    </recommendedName>
</protein>
<keyword evidence="7" id="KW-1185">Reference proteome</keyword>
<comment type="caution">
    <text evidence="6">The sequence shown here is derived from an EMBL/GenBank/DDBJ whole genome shotgun (WGS) entry which is preliminary data.</text>
</comment>
<dbReference type="InterPro" id="IPR008271">
    <property type="entry name" value="Ser/Thr_kinase_AS"/>
</dbReference>
<feature type="compositionally biased region" description="Low complexity" evidence="4">
    <location>
        <begin position="515"/>
        <end position="533"/>
    </location>
</feature>
<feature type="compositionally biased region" description="Polar residues" evidence="4">
    <location>
        <begin position="410"/>
        <end position="420"/>
    </location>
</feature>
<dbReference type="FunFam" id="1.10.510.10:FF:000571">
    <property type="entry name" value="Maternal embryonic leucine zipper kinase"/>
    <property type="match status" value="1"/>
</dbReference>
<dbReference type="SUPFAM" id="SSF56112">
    <property type="entry name" value="Protein kinase-like (PK-like)"/>
    <property type="match status" value="1"/>
</dbReference>
<evidence type="ECO:0000259" key="5">
    <source>
        <dbReference type="PROSITE" id="PS50011"/>
    </source>
</evidence>
<dbReference type="SMART" id="SM00220">
    <property type="entry name" value="S_TKc"/>
    <property type="match status" value="1"/>
</dbReference>
<feature type="region of interest" description="Disordered" evidence="4">
    <location>
        <begin position="399"/>
        <end position="550"/>
    </location>
</feature>
<dbReference type="Pfam" id="PF00069">
    <property type="entry name" value="Pkinase"/>
    <property type="match status" value="1"/>
</dbReference>
<dbReference type="GO" id="GO:0005524">
    <property type="term" value="F:ATP binding"/>
    <property type="evidence" value="ECO:0007669"/>
    <property type="project" value="UniProtKB-UniRule"/>
</dbReference>
<dbReference type="PROSITE" id="PS00108">
    <property type="entry name" value="PROTEIN_KINASE_ST"/>
    <property type="match status" value="1"/>
</dbReference>
<dbReference type="Gene3D" id="3.30.200.20">
    <property type="entry name" value="Phosphorylase Kinase, domain 1"/>
    <property type="match status" value="1"/>
</dbReference>
<sequence>MSGSHSWGSFEFEEEGTITTFKFTKQGNEKESGASGYMFGRTEDCDFISNGTFVNGTRIGTGNTVRLANNDEVCYILDQYKTQNIVWGKFKFIKGEVRNDMAFSNCFKLGKSLGVGNFAEVFQATDKATGATCAVKVIRKLRNAISIKLERSLEREIGILMGISHTRFTEPETRHIFQQIFSGVRYLHSRGIVHRDLKPENILVMDAKTMTVKISDFGLAKVLDETALLSTTCGTPNYVAPEIIRKEMYGKAVDMWSLGVVFYVCLCGFPPFSDDLAPPRLRAQVLENKYTFPSPYWDEISNEAVNLVQDLLRLNANERLTAEEALSHKWMNLEARWYGNTADSTQDGSQAASRQSIRKGHDSASAQSCRPWSGNKRCTVIASRPIDLYAFKRKWHGRSTADSSIRKQRNNGSDELSGTTIPLPCSEDEGGPGGPGDGSEHDCGESDKDDRDDKDDKDDREDKDDKDNSGDKSGKDSNLTANNNSKESTRSTSSLDTLVTTEEAKSAKAPKDQGTNTNTRRITRAAAAAGNCTDPDANTIRSAKRSRLKR</sequence>
<dbReference type="InterPro" id="IPR011009">
    <property type="entry name" value="Kinase-like_dom_sf"/>
</dbReference>
<feature type="compositionally biased region" description="Basic and acidic residues" evidence="4">
    <location>
        <begin position="502"/>
        <end position="511"/>
    </location>
</feature>
<dbReference type="EMBL" id="JAAAJA010000109">
    <property type="protein sequence ID" value="KAG0262004.1"/>
    <property type="molecule type" value="Genomic_DNA"/>
</dbReference>
<dbReference type="PROSITE" id="PS50011">
    <property type="entry name" value="PROTEIN_KINASE_DOM"/>
    <property type="match status" value="1"/>
</dbReference>
<evidence type="ECO:0000313" key="6">
    <source>
        <dbReference type="EMBL" id="KAG0262004.1"/>
    </source>
</evidence>
<dbReference type="CDD" id="cd05117">
    <property type="entry name" value="STKc_CAMK"/>
    <property type="match status" value="1"/>
</dbReference>
<evidence type="ECO:0000313" key="7">
    <source>
        <dbReference type="Proteomes" id="UP000726737"/>
    </source>
</evidence>
<reference evidence="6" key="1">
    <citation type="journal article" date="2020" name="Fungal Divers.">
        <title>Resolving the Mortierellaceae phylogeny through synthesis of multi-gene phylogenetics and phylogenomics.</title>
        <authorList>
            <person name="Vandepol N."/>
            <person name="Liber J."/>
            <person name="Desiro A."/>
            <person name="Na H."/>
            <person name="Kennedy M."/>
            <person name="Barry K."/>
            <person name="Grigoriev I.V."/>
            <person name="Miller A.N."/>
            <person name="O'Donnell K."/>
            <person name="Stajich J.E."/>
            <person name="Bonito G."/>
        </authorList>
    </citation>
    <scope>NUCLEOTIDE SEQUENCE</scope>
    <source>
        <strain evidence="6">KOD948</strain>
    </source>
</reference>
<feature type="compositionally biased region" description="Basic and acidic residues" evidence="4">
    <location>
        <begin position="438"/>
        <end position="451"/>
    </location>
</feature>
<keyword evidence="2 3" id="KW-0067">ATP-binding</keyword>
<dbReference type="GO" id="GO:0004672">
    <property type="term" value="F:protein kinase activity"/>
    <property type="evidence" value="ECO:0007669"/>
    <property type="project" value="InterPro"/>
</dbReference>
<dbReference type="SUPFAM" id="SSF49879">
    <property type="entry name" value="SMAD/FHA domain"/>
    <property type="match status" value="1"/>
</dbReference>
<dbReference type="PANTHER" id="PTHR24347">
    <property type="entry name" value="SERINE/THREONINE-PROTEIN KINASE"/>
    <property type="match status" value="1"/>
</dbReference>
<evidence type="ECO:0000256" key="1">
    <source>
        <dbReference type="ARBA" id="ARBA00022741"/>
    </source>
</evidence>
<dbReference type="InterPro" id="IPR000719">
    <property type="entry name" value="Prot_kinase_dom"/>
</dbReference>
<proteinExistence type="predicted"/>
<gene>
    <name evidence="6" type="ORF">BG011_000428</name>
</gene>
<feature type="compositionally biased region" description="Polar residues" evidence="4">
    <location>
        <begin position="343"/>
        <end position="355"/>
    </location>
</feature>
<feature type="region of interest" description="Disordered" evidence="4">
    <location>
        <begin position="343"/>
        <end position="373"/>
    </location>
</feature>
<evidence type="ECO:0000256" key="2">
    <source>
        <dbReference type="ARBA" id="ARBA00022840"/>
    </source>
</evidence>
<evidence type="ECO:0000256" key="4">
    <source>
        <dbReference type="SAM" id="MobiDB-lite"/>
    </source>
</evidence>
<feature type="compositionally biased region" description="Acidic residues" evidence="4">
    <location>
        <begin position="452"/>
        <end position="462"/>
    </location>
</feature>
<accession>A0A9P6Q6Y6</accession>
<dbReference type="AlphaFoldDB" id="A0A9P6Q6Y6"/>
<keyword evidence="1 3" id="KW-0547">Nucleotide-binding</keyword>
<feature type="domain" description="Protein kinase" evidence="5">
    <location>
        <begin position="107"/>
        <end position="331"/>
    </location>
</feature>
<dbReference type="Gene3D" id="1.10.510.10">
    <property type="entry name" value="Transferase(Phosphotransferase) domain 1"/>
    <property type="match status" value="1"/>
</dbReference>
<organism evidence="6 7">
    <name type="scientific">Mortierella polycephala</name>
    <dbReference type="NCBI Taxonomy" id="41804"/>
    <lineage>
        <taxon>Eukaryota</taxon>
        <taxon>Fungi</taxon>
        <taxon>Fungi incertae sedis</taxon>
        <taxon>Mucoromycota</taxon>
        <taxon>Mortierellomycotina</taxon>
        <taxon>Mortierellomycetes</taxon>
        <taxon>Mortierellales</taxon>
        <taxon>Mortierellaceae</taxon>
        <taxon>Mortierella</taxon>
    </lineage>
</organism>
<dbReference type="Proteomes" id="UP000726737">
    <property type="component" value="Unassembled WGS sequence"/>
</dbReference>
<name>A0A9P6Q6Y6_9FUNG</name>
<dbReference type="PROSITE" id="PS00107">
    <property type="entry name" value="PROTEIN_KINASE_ATP"/>
    <property type="match status" value="1"/>
</dbReference>
<evidence type="ECO:0000256" key="3">
    <source>
        <dbReference type="PROSITE-ProRule" id="PRU10141"/>
    </source>
</evidence>
<dbReference type="Gene3D" id="2.60.200.20">
    <property type="match status" value="1"/>
</dbReference>
<dbReference type="OrthoDB" id="407410at2759"/>
<dbReference type="InterPro" id="IPR008984">
    <property type="entry name" value="SMAD_FHA_dom_sf"/>
</dbReference>
<feature type="binding site" evidence="3">
    <location>
        <position position="140"/>
    </location>
    <ligand>
        <name>ATP</name>
        <dbReference type="ChEBI" id="CHEBI:30616"/>
    </ligand>
</feature>
<dbReference type="InterPro" id="IPR017441">
    <property type="entry name" value="Protein_kinase_ATP_BS"/>
</dbReference>
<feature type="compositionally biased region" description="Basic and acidic residues" evidence="4">
    <location>
        <begin position="463"/>
        <end position="475"/>
    </location>
</feature>